<feature type="compositionally biased region" description="Polar residues" evidence="1">
    <location>
        <begin position="120"/>
        <end position="136"/>
    </location>
</feature>
<evidence type="ECO:0000313" key="3">
    <source>
        <dbReference type="Proteomes" id="UP000186698"/>
    </source>
</evidence>
<name>A0A8J1KYJ5_XENLA</name>
<gene>
    <name evidence="4" type="primary">vxn.L</name>
</gene>
<dbReference type="CTD" id="108719277"/>
<proteinExistence type="predicted"/>
<dbReference type="RefSeq" id="XP_041422386.1">
    <property type="nucleotide sequence ID" value="XM_041566452.1"/>
</dbReference>
<feature type="region of interest" description="Disordered" evidence="1">
    <location>
        <begin position="90"/>
        <end position="154"/>
    </location>
</feature>
<dbReference type="AlphaFoldDB" id="A0A8J1KYJ5"/>
<evidence type="ECO:0000313" key="4">
    <source>
        <dbReference type="RefSeq" id="XP_041422386.1"/>
    </source>
</evidence>
<reference evidence="4" key="1">
    <citation type="submission" date="2025-08" db="UniProtKB">
        <authorList>
            <consortium name="RefSeq"/>
        </authorList>
    </citation>
    <scope>IDENTIFICATION</scope>
    <source>
        <strain evidence="4">J_2021</strain>
        <tissue evidence="4">Erythrocytes</tissue>
    </source>
</reference>
<protein>
    <submittedName>
        <fullName evidence="4">Vexin isoform X1</fullName>
    </submittedName>
</protein>
<accession>A0A8J1KYJ5</accession>
<keyword evidence="3" id="KW-1185">Reference proteome</keyword>
<feature type="signal peptide" evidence="2">
    <location>
        <begin position="1"/>
        <end position="32"/>
    </location>
</feature>
<feature type="chain" id="PRO_5035237285" evidence="2">
    <location>
        <begin position="33"/>
        <end position="193"/>
    </location>
</feature>
<feature type="compositionally biased region" description="Basic and acidic residues" evidence="1">
    <location>
        <begin position="139"/>
        <end position="152"/>
    </location>
</feature>
<keyword evidence="2" id="KW-0732">Signal</keyword>
<dbReference type="GeneID" id="108719277"/>
<sequence length="193" mass="21545">MQAFHVHSHSLISFLKCLQILYLFSVCKSARGKTSTAQKSHVNKGALSCDVHPHQAQELVSQQVELLHVLHRNDEMWRLAVQDTTKHIQSAEKKASRFSRRKQTAPPKTKSLRTPPACSTDKQNAPTVPASPSSYETLGCREQRPENPKDEATLPLTAHNIPKKAPSLLEKIGLKLKRTVEYIGASNCAFEDD</sequence>
<organism evidence="3 4">
    <name type="scientific">Xenopus laevis</name>
    <name type="common">African clawed frog</name>
    <dbReference type="NCBI Taxonomy" id="8355"/>
    <lineage>
        <taxon>Eukaryota</taxon>
        <taxon>Metazoa</taxon>
        <taxon>Chordata</taxon>
        <taxon>Craniata</taxon>
        <taxon>Vertebrata</taxon>
        <taxon>Euteleostomi</taxon>
        <taxon>Amphibia</taxon>
        <taxon>Batrachia</taxon>
        <taxon>Anura</taxon>
        <taxon>Pipoidea</taxon>
        <taxon>Pipidae</taxon>
        <taxon>Xenopodinae</taxon>
        <taxon>Xenopus</taxon>
        <taxon>Xenopus</taxon>
    </lineage>
</organism>
<evidence type="ECO:0000256" key="2">
    <source>
        <dbReference type="SAM" id="SignalP"/>
    </source>
</evidence>
<evidence type="ECO:0000256" key="1">
    <source>
        <dbReference type="SAM" id="MobiDB-lite"/>
    </source>
</evidence>
<dbReference type="Proteomes" id="UP000186698">
    <property type="component" value="Chromosome 6L"/>
</dbReference>
<dbReference type="OrthoDB" id="5340910at2759"/>